<protein>
    <submittedName>
        <fullName evidence="2">Uncharacterized protein</fullName>
    </submittedName>
</protein>
<dbReference type="EMBL" id="CAAALY010079938">
    <property type="protein sequence ID" value="VEL26393.1"/>
    <property type="molecule type" value="Genomic_DNA"/>
</dbReference>
<keyword evidence="3" id="KW-1185">Reference proteome</keyword>
<evidence type="ECO:0000313" key="2">
    <source>
        <dbReference type="EMBL" id="VEL26393.1"/>
    </source>
</evidence>
<accession>A0A448X2S9</accession>
<comment type="caution">
    <text evidence="2">The sequence shown here is derived from an EMBL/GenBank/DDBJ whole genome shotgun (WGS) entry which is preliminary data.</text>
</comment>
<feature type="compositionally biased region" description="Polar residues" evidence="1">
    <location>
        <begin position="96"/>
        <end position="110"/>
    </location>
</feature>
<organism evidence="2 3">
    <name type="scientific">Protopolystoma xenopodis</name>
    <dbReference type="NCBI Taxonomy" id="117903"/>
    <lineage>
        <taxon>Eukaryota</taxon>
        <taxon>Metazoa</taxon>
        <taxon>Spiralia</taxon>
        <taxon>Lophotrochozoa</taxon>
        <taxon>Platyhelminthes</taxon>
        <taxon>Monogenea</taxon>
        <taxon>Polyopisthocotylea</taxon>
        <taxon>Polystomatidea</taxon>
        <taxon>Polystomatidae</taxon>
        <taxon>Protopolystoma</taxon>
    </lineage>
</organism>
<evidence type="ECO:0000256" key="1">
    <source>
        <dbReference type="SAM" id="MobiDB-lite"/>
    </source>
</evidence>
<proteinExistence type="predicted"/>
<dbReference type="Proteomes" id="UP000784294">
    <property type="component" value="Unassembled WGS sequence"/>
</dbReference>
<evidence type="ECO:0000313" key="3">
    <source>
        <dbReference type="Proteomes" id="UP000784294"/>
    </source>
</evidence>
<name>A0A448X2S9_9PLAT</name>
<dbReference type="AlphaFoldDB" id="A0A448X2S9"/>
<sequence>MVSVHEDCLGLLIEATCLYNFPICLPSHESTVKSAPFDVDVKPRSSSSSGSSSQTSAYSSSSSSSSAAAASPSSSSSNSHSSASLASQPGLGRSESLVSGSEAVQLSSSREPSDRLDVAHESMGGLAGSSASVVDVVGDRSLSAEKVAKLGDNSGGAGSSGESVGLQLRPNRLCRADCLKVTQGRCSDTYRMLHRKLFGEGKLHFVFSLRWKQS</sequence>
<feature type="region of interest" description="Disordered" evidence="1">
    <location>
        <begin position="38"/>
        <end position="115"/>
    </location>
</feature>
<feature type="compositionally biased region" description="Low complexity" evidence="1">
    <location>
        <begin position="45"/>
        <end position="87"/>
    </location>
</feature>
<gene>
    <name evidence="2" type="ORF">PXEA_LOCUS19833</name>
</gene>
<reference evidence="2" key="1">
    <citation type="submission" date="2018-11" db="EMBL/GenBank/DDBJ databases">
        <authorList>
            <consortium name="Pathogen Informatics"/>
        </authorList>
    </citation>
    <scope>NUCLEOTIDE SEQUENCE</scope>
</reference>